<comment type="caution">
    <text evidence="3">The sequence shown here is derived from an EMBL/GenBank/DDBJ whole genome shotgun (WGS) entry which is preliminary data.</text>
</comment>
<feature type="region of interest" description="Disordered" evidence="1">
    <location>
        <begin position="31"/>
        <end position="52"/>
    </location>
</feature>
<evidence type="ECO:0000259" key="2">
    <source>
        <dbReference type="Pfam" id="PF20167"/>
    </source>
</evidence>
<sequence>MVGGAAPGLTLLDGERSVWYDNLKEKIAPKKSILTTGPKRQRRTTDTDTTSEDPDLQVMEFYANAYRTRQDAPDIGHQRTSWVKGRHIAYDRDTISTLLGNPWEPTPEDNTCFWKENRNKIATKDGDLGYFLDQVAHFLSKDGIFFNLSKVGRTLSNLLKTQLTPIAQAWSHLMLHNITLVTHLSSIPVDRCCLLYSILQGHIIDIAELISEQIHLYALGYRVNRLIPFSLITSALLRRQGVVVPSPEFTSSLRRVPNVSVNRDYFVQ</sequence>
<accession>A0AAN9J8G9</accession>
<dbReference type="AlphaFoldDB" id="A0AAN9J8G9"/>
<dbReference type="InterPro" id="IPR046796">
    <property type="entry name" value="Transposase_32_dom"/>
</dbReference>
<reference evidence="3 4" key="1">
    <citation type="submission" date="2024-01" db="EMBL/GenBank/DDBJ databases">
        <title>The genomes of 5 underutilized Papilionoideae crops provide insights into root nodulation and disease resistance.</title>
        <authorList>
            <person name="Yuan L."/>
        </authorList>
    </citation>
    <scope>NUCLEOTIDE SEQUENCE [LARGE SCALE GENOMIC DNA]</scope>
    <source>
        <strain evidence="3">LY-2023</strain>
        <tissue evidence="3">Leaf</tissue>
    </source>
</reference>
<evidence type="ECO:0000313" key="3">
    <source>
        <dbReference type="EMBL" id="KAK7294142.1"/>
    </source>
</evidence>
<gene>
    <name evidence="3" type="ORF">RJT34_17025</name>
</gene>
<protein>
    <recommendedName>
        <fullName evidence="2">Putative plant transposon protein domain-containing protein</fullName>
    </recommendedName>
</protein>
<evidence type="ECO:0000313" key="4">
    <source>
        <dbReference type="Proteomes" id="UP001359559"/>
    </source>
</evidence>
<dbReference type="Proteomes" id="UP001359559">
    <property type="component" value="Unassembled WGS sequence"/>
</dbReference>
<dbReference type="EMBL" id="JAYKXN010000004">
    <property type="protein sequence ID" value="KAK7294142.1"/>
    <property type="molecule type" value="Genomic_DNA"/>
</dbReference>
<organism evidence="3 4">
    <name type="scientific">Clitoria ternatea</name>
    <name type="common">Butterfly pea</name>
    <dbReference type="NCBI Taxonomy" id="43366"/>
    <lineage>
        <taxon>Eukaryota</taxon>
        <taxon>Viridiplantae</taxon>
        <taxon>Streptophyta</taxon>
        <taxon>Embryophyta</taxon>
        <taxon>Tracheophyta</taxon>
        <taxon>Spermatophyta</taxon>
        <taxon>Magnoliopsida</taxon>
        <taxon>eudicotyledons</taxon>
        <taxon>Gunneridae</taxon>
        <taxon>Pentapetalae</taxon>
        <taxon>rosids</taxon>
        <taxon>fabids</taxon>
        <taxon>Fabales</taxon>
        <taxon>Fabaceae</taxon>
        <taxon>Papilionoideae</taxon>
        <taxon>50 kb inversion clade</taxon>
        <taxon>NPAAA clade</taxon>
        <taxon>indigoferoid/millettioid clade</taxon>
        <taxon>Phaseoleae</taxon>
        <taxon>Clitoria</taxon>
    </lineage>
</organism>
<proteinExistence type="predicted"/>
<keyword evidence="4" id="KW-1185">Reference proteome</keyword>
<name>A0AAN9J8G9_CLITE</name>
<evidence type="ECO:0000256" key="1">
    <source>
        <dbReference type="SAM" id="MobiDB-lite"/>
    </source>
</evidence>
<dbReference type="Pfam" id="PF20167">
    <property type="entry name" value="Transposase_32"/>
    <property type="match status" value="1"/>
</dbReference>
<feature type="domain" description="Putative plant transposon protein" evidence="2">
    <location>
        <begin position="58"/>
        <end position="242"/>
    </location>
</feature>